<dbReference type="EMBL" id="JABFDB010000002">
    <property type="protein sequence ID" value="NYZ19170.1"/>
    <property type="molecule type" value="Genomic_DNA"/>
</dbReference>
<comment type="caution">
    <text evidence="2">The sequence shown here is derived from an EMBL/GenBank/DDBJ whole genome shotgun (WGS) entry which is preliminary data.</text>
</comment>
<dbReference type="Gene3D" id="3.40.50.150">
    <property type="entry name" value="Vaccinia Virus protein VP39"/>
    <property type="match status" value="1"/>
</dbReference>
<keyword evidence="1" id="KW-0694">RNA-binding</keyword>
<accession>A0ABX2T4C5</accession>
<keyword evidence="1" id="KW-0698">rRNA processing</keyword>
<dbReference type="EC" id="2.1.1.266" evidence="1"/>
<name>A0ABX2T4C5_9PROT</name>
<feature type="binding site" evidence="1">
    <location>
        <position position="117"/>
    </location>
    <ligand>
        <name>S-adenosyl-L-methionine</name>
        <dbReference type="ChEBI" id="CHEBI:59789"/>
    </ligand>
</feature>
<dbReference type="PANTHER" id="PTHR37426">
    <property type="entry name" value="RIBOSOMAL RNA LARGE SUBUNIT METHYLTRANSFERASE J"/>
    <property type="match status" value="1"/>
</dbReference>
<protein>
    <recommendedName>
        <fullName evidence="1">Ribosomal RNA large subunit methyltransferase J</fullName>
        <ecNumber evidence="1">2.1.1.266</ecNumber>
    </recommendedName>
    <alternativeName>
        <fullName evidence="1">23S rRNA (adenine(2030)-N6)-methyltransferase</fullName>
    </alternativeName>
    <alternativeName>
        <fullName evidence="1">23S rRNA m6A2030 methyltransferase</fullName>
    </alternativeName>
</protein>
<dbReference type="Proteomes" id="UP000584642">
    <property type="component" value="Unassembled WGS sequence"/>
</dbReference>
<feature type="binding site" evidence="1">
    <location>
        <position position="163"/>
    </location>
    <ligand>
        <name>S-adenosyl-L-methionine</name>
        <dbReference type="ChEBI" id="CHEBI:59789"/>
    </ligand>
</feature>
<comment type="catalytic activity">
    <reaction evidence="1">
        <text>adenosine(2030) in 23S rRNA + S-adenosyl-L-methionine = N(6)-methyladenosine(2030) in 23S rRNA + S-adenosyl-L-homocysteine + H(+)</text>
        <dbReference type="Rhea" id="RHEA:43736"/>
        <dbReference type="Rhea" id="RHEA-COMP:10668"/>
        <dbReference type="Rhea" id="RHEA-COMP:10669"/>
        <dbReference type="ChEBI" id="CHEBI:15378"/>
        <dbReference type="ChEBI" id="CHEBI:57856"/>
        <dbReference type="ChEBI" id="CHEBI:59789"/>
        <dbReference type="ChEBI" id="CHEBI:74411"/>
        <dbReference type="ChEBI" id="CHEBI:74449"/>
        <dbReference type="EC" id="2.1.1.266"/>
    </reaction>
</comment>
<feature type="binding site" evidence="1">
    <location>
        <position position="99"/>
    </location>
    <ligand>
        <name>S-adenosyl-L-methionine</name>
        <dbReference type="ChEBI" id="CHEBI:59789"/>
    </ligand>
</feature>
<comment type="similarity">
    <text evidence="1">Belongs to the RlmJ family.</text>
</comment>
<gene>
    <name evidence="1" type="primary">rlmJ</name>
    <name evidence="2" type="ORF">HND93_05555</name>
</gene>
<comment type="function">
    <text evidence="1">Specifically methylates the adenine in position 2030 of 23S rRNA.</text>
</comment>
<dbReference type="InterPro" id="IPR007473">
    <property type="entry name" value="RlmJ"/>
</dbReference>
<feature type="binding site" evidence="1">
    <location>
        <position position="18"/>
    </location>
    <ligand>
        <name>S-adenosyl-L-methionine</name>
        <dbReference type="ChEBI" id="CHEBI:59789"/>
    </ligand>
</feature>
<organism evidence="2 3">
    <name type="scientific">Azospirillum oleiclasticum</name>
    <dbReference type="NCBI Taxonomy" id="2735135"/>
    <lineage>
        <taxon>Bacteria</taxon>
        <taxon>Pseudomonadati</taxon>
        <taxon>Pseudomonadota</taxon>
        <taxon>Alphaproteobacteria</taxon>
        <taxon>Rhodospirillales</taxon>
        <taxon>Azospirillaceae</taxon>
        <taxon>Azospirillum</taxon>
    </lineage>
</organism>
<sequence length="282" mass="30949">MNYRHAFHAGNAADVLKHVVLTAIIQRLRAKQSPFCVLDAHAGIGRYDLSADEARRTGEAEEGIAPLLAAPLAHPALTAYRDLVAAMNPQGGLRWYPGSPRIARALLRPQDRLLLVELHPDDHRALKAEFAGDPQVAVHRMDAYDALKAHLPPKERRGLVLIDPPFEAPDEFARMVAGIALAHRRFPTGVYALWYPIKERPAVWRFQEALAGTGIPKILTVEMTLHPEDTHLRLNGSGLAIVNPPWTLDDTLRDALPALHAALPHSGGGVRIDWLVPEGPPA</sequence>
<feature type="site" description="Interaction with substrate rRNA" evidence="1">
    <location>
        <position position="3"/>
    </location>
</feature>
<evidence type="ECO:0000313" key="3">
    <source>
        <dbReference type="Proteomes" id="UP000584642"/>
    </source>
</evidence>
<feature type="active site" description="Proton acceptor" evidence="1">
    <location>
        <position position="163"/>
    </location>
</feature>
<dbReference type="HAMAP" id="MF_00934">
    <property type="entry name" value="23SrRNA_methyltr_J"/>
    <property type="match status" value="1"/>
</dbReference>
<keyword evidence="3" id="KW-1185">Reference proteome</keyword>
<dbReference type="SUPFAM" id="SSF53335">
    <property type="entry name" value="S-adenosyl-L-methionine-dependent methyltransferases"/>
    <property type="match status" value="1"/>
</dbReference>
<dbReference type="RefSeq" id="WP_180280944.1">
    <property type="nucleotide sequence ID" value="NZ_JABFDB010000002.1"/>
</dbReference>
<proteinExistence type="inferred from homology"/>
<keyword evidence="1" id="KW-0949">S-adenosyl-L-methionine</keyword>
<keyword evidence="1" id="KW-0808">Transferase</keyword>
<keyword evidence="1" id="KW-0489">Methyltransferase</keyword>
<dbReference type="InterPro" id="IPR029063">
    <property type="entry name" value="SAM-dependent_MTases_sf"/>
</dbReference>
<evidence type="ECO:0000256" key="1">
    <source>
        <dbReference type="HAMAP-Rule" id="MF_00934"/>
    </source>
</evidence>
<evidence type="ECO:0000313" key="2">
    <source>
        <dbReference type="EMBL" id="NYZ19170.1"/>
    </source>
</evidence>
<comment type="subunit">
    <text evidence="1">Monomer.</text>
</comment>
<dbReference type="PANTHER" id="PTHR37426:SF1">
    <property type="entry name" value="RIBOSOMAL RNA LARGE SUBUNIT METHYLTRANSFERASE J"/>
    <property type="match status" value="1"/>
</dbReference>
<dbReference type="Pfam" id="PF04378">
    <property type="entry name" value="RsmJ"/>
    <property type="match status" value="1"/>
</dbReference>
<feature type="binding site" evidence="1">
    <location>
        <position position="41"/>
    </location>
    <ligand>
        <name>S-adenosyl-L-methionine</name>
        <dbReference type="ChEBI" id="CHEBI:59789"/>
    </ligand>
</feature>
<feature type="binding site" evidence="1">
    <location>
        <begin position="142"/>
        <end position="143"/>
    </location>
    <ligand>
        <name>S-adenosyl-L-methionine</name>
        <dbReference type="ChEBI" id="CHEBI:59789"/>
    </ligand>
</feature>
<reference evidence="2 3" key="1">
    <citation type="submission" date="2020-05" db="EMBL/GenBank/DDBJ databases">
        <title>Azospirillum oleiclasticum sp. nov, a nitrogen-fixing and heavy crude oil-emulsifying bacterium isolated from the crude oil of Yumen Oilfield.</title>
        <authorList>
            <person name="Wu D."/>
            <person name="Cai M."/>
            <person name="Zhang X."/>
        </authorList>
    </citation>
    <scope>NUCLEOTIDE SEQUENCE [LARGE SCALE GENOMIC DNA]</scope>
    <source>
        <strain evidence="2 3">ROY-1-1-2</strain>
    </source>
</reference>